<reference evidence="1 2" key="1">
    <citation type="submission" date="2020-03" db="EMBL/GenBank/DDBJ databases">
        <title>Draft Genome Sequence of Cudoniella acicularis.</title>
        <authorList>
            <person name="Buettner E."/>
            <person name="Kellner H."/>
        </authorList>
    </citation>
    <scope>NUCLEOTIDE SEQUENCE [LARGE SCALE GENOMIC DNA]</scope>
    <source>
        <strain evidence="1 2">DSM 108380</strain>
    </source>
</reference>
<comment type="caution">
    <text evidence="1">The sequence shown here is derived from an EMBL/GenBank/DDBJ whole genome shotgun (WGS) entry which is preliminary data.</text>
</comment>
<sequence length="116" mass="12705">MTTKSYLLVRDFDNAPDDAIQLGHILSDATDPLSSLNADDRLDVPSSIIKISSKMGFTATRGQVRDGKFGIWAQILEGTTFGGSVNFSRIKNDIYTIEKVDTSFMWLAPAAAKAYI</sequence>
<dbReference type="OrthoDB" id="4500473at2759"/>
<proteinExistence type="predicted"/>
<keyword evidence="2" id="KW-1185">Reference proteome</keyword>
<dbReference type="AlphaFoldDB" id="A0A8H4RCL4"/>
<evidence type="ECO:0000313" key="2">
    <source>
        <dbReference type="Proteomes" id="UP000566819"/>
    </source>
</evidence>
<name>A0A8H4RCL4_9HELO</name>
<accession>A0A8H4RCL4</accession>
<evidence type="ECO:0000313" key="1">
    <source>
        <dbReference type="EMBL" id="KAF4627634.1"/>
    </source>
</evidence>
<organism evidence="1 2">
    <name type="scientific">Cudoniella acicularis</name>
    <dbReference type="NCBI Taxonomy" id="354080"/>
    <lineage>
        <taxon>Eukaryota</taxon>
        <taxon>Fungi</taxon>
        <taxon>Dikarya</taxon>
        <taxon>Ascomycota</taxon>
        <taxon>Pezizomycotina</taxon>
        <taxon>Leotiomycetes</taxon>
        <taxon>Helotiales</taxon>
        <taxon>Tricladiaceae</taxon>
        <taxon>Cudoniella</taxon>
    </lineage>
</organism>
<protein>
    <submittedName>
        <fullName evidence="1">Uncharacterized protein</fullName>
    </submittedName>
</protein>
<dbReference type="Proteomes" id="UP000566819">
    <property type="component" value="Unassembled WGS sequence"/>
</dbReference>
<dbReference type="EMBL" id="JAAMPI010000935">
    <property type="protein sequence ID" value="KAF4627634.1"/>
    <property type="molecule type" value="Genomic_DNA"/>
</dbReference>
<gene>
    <name evidence="1" type="ORF">G7Y89_g10519</name>
</gene>